<accession>A0ABD2I834</accession>
<evidence type="ECO:0000313" key="4">
    <source>
        <dbReference type="Proteomes" id="UP001620626"/>
    </source>
</evidence>
<name>A0ABD2I834_9BILA</name>
<comment type="caution">
    <text evidence="3">The sequence shown here is derived from an EMBL/GenBank/DDBJ whole genome shotgun (WGS) entry which is preliminary data.</text>
</comment>
<feature type="domain" description="Protein kinase" evidence="2">
    <location>
        <begin position="1"/>
        <end position="279"/>
    </location>
</feature>
<evidence type="ECO:0000259" key="2">
    <source>
        <dbReference type="PROSITE" id="PS50011"/>
    </source>
</evidence>
<dbReference type="PANTHER" id="PTHR44167">
    <property type="entry name" value="OVARIAN-SPECIFIC SERINE/THREONINE-PROTEIN KINASE LOK-RELATED"/>
    <property type="match status" value="1"/>
</dbReference>
<proteinExistence type="predicted"/>
<dbReference type="Proteomes" id="UP001620626">
    <property type="component" value="Unassembled WGS sequence"/>
</dbReference>
<dbReference type="EMBL" id="JBICBT010001281">
    <property type="protein sequence ID" value="KAL3075286.1"/>
    <property type="molecule type" value="Genomic_DNA"/>
</dbReference>
<dbReference type="Pfam" id="PF00069">
    <property type="entry name" value="Pkinase"/>
    <property type="match status" value="1"/>
</dbReference>
<evidence type="ECO:0000256" key="1">
    <source>
        <dbReference type="SAM" id="MobiDB-lite"/>
    </source>
</evidence>
<gene>
    <name evidence="3" type="ORF">niasHT_033860</name>
</gene>
<reference evidence="3 4" key="1">
    <citation type="submission" date="2024-10" db="EMBL/GenBank/DDBJ databases">
        <authorList>
            <person name="Kim D."/>
        </authorList>
    </citation>
    <scope>NUCLEOTIDE SEQUENCE [LARGE SCALE GENOMIC DNA]</scope>
    <source>
        <strain evidence="3">BH-2024</strain>
    </source>
</reference>
<protein>
    <recommendedName>
        <fullName evidence="2">Protein kinase domain-containing protein</fullName>
    </recommendedName>
</protein>
<feature type="compositionally biased region" description="Basic and acidic residues" evidence="1">
    <location>
        <begin position="74"/>
        <end position="84"/>
    </location>
</feature>
<dbReference type="SMART" id="SM00220">
    <property type="entry name" value="S_TKc"/>
    <property type="match status" value="1"/>
</dbReference>
<dbReference type="AlphaFoldDB" id="A0ABD2I834"/>
<dbReference type="Gene3D" id="1.10.510.10">
    <property type="entry name" value="Transferase(Phosphotransferase) domain 1"/>
    <property type="match status" value="1"/>
</dbReference>
<dbReference type="InterPro" id="IPR000719">
    <property type="entry name" value="Prot_kinase_dom"/>
</dbReference>
<feature type="region of interest" description="Disordered" evidence="1">
    <location>
        <begin position="59"/>
        <end position="84"/>
    </location>
</feature>
<dbReference type="PROSITE" id="PS50011">
    <property type="entry name" value="PROTEIN_KINASE_DOM"/>
    <property type="match status" value="1"/>
</dbReference>
<keyword evidence="4" id="KW-1185">Reference proteome</keyword>
<dbReference type="InterPro" id="IPR011009">
    <property type="entry name" value="Kinase-like_dom_sf"/>
</dbReference>
<sequence length="279" mass="32546">MELGERDLEEELNKVAELSLEKIKTMLKDILKPLMEFHKFGIHLDFKLKNLIVSARTEEELPKMEEKKRRKGNKAKEEKAKEEKERVKTFNWEEKVIKLIDFDGSVQYSEGQQKGKVPHNFMHCTRKFAAPELLQNLIDGRTIYDELSNGKEVYVEVTPKMDIWSAGIIILHNFLSDWNKTPEIAILVVNMLSIDPEKRMSVQGVIDYLEGKCKPKGYEQKPKKTEMFGDVSAENLQKLKEKEFVYLALKEVEIEFAKAEKSIQKFLNSLVKRESICEY</sequence>
<dbReference type="SUPFAM" id="SSF56112">
    <property type="entry name" value="Protein kinase-like (PK-like)"/>
    <property type="match status" value="1"/>
</dbReference>
<organism evidence="3 4">
    <name type="scientific">Heterodera trifolii</name>
    <dbReference type="NCBI Taxonomy" id="157864"/>
    <lineage>
        <taxon>Eukaryota</taxon>
        <taxon>Metazoa</taxon>
        <taxon>Ecdysozoa</taxon>
        <taxon>Nematoda</taxon>
        <taxon>Chromadorea</taxon>
        <taxon>Rhabditida</taxon>
        <taxon>Tylenchina</taxon>
        <taxon>Tylenchomorpha</taxon>
        <taxon>Tylenchoidea</taxon>
        <taxon>Heteroderidae</taxon>
        <taxon>Heteroderinae</taxon>
        <taxon>Heterodera</taxon>
    </lineage>
</organism>
<evidence type="ECO:0000313" key="3">
    <source>
        <dbReference type="EMBL" id="KAL3075286.1"/>
    </source>
</evidence>
<dbReference type="PANTHER" id="PTHR44167:SF30">
    <property type="entry name" value="PHOSPHORYLASE KINASE"/>
    <property type="match status" value="1"/>
</dbReference>